<feature type="binding site" evidence="9">
    <location>
        <position position="87"/>
    </location>
    <ligand>
        <name>sn-glycerol 3-phosphate</name>
        <dbReference type="ChEBI" id="CHEBI:57597"/>
    </ligand>
</feature>
<dbReference type="NCBIfam" id="NF000756">
    <property type="entry name" value="PRK00047.1"/>
    <property type="match status" value="1"/>
</dbReference>
<organism evidence="13 14">
    <name type="scientific">Stutzerimonas stutzeri</name>
    <name type="common">Pseudomonas stutzeri</name>
    <dbReference type="NCBI Taxonomy" id="316"/>
    <lineage>
        <taxon>Bacteria</taxon>
        <taxon>Pseudomonadati</taxon>
        <taxon>Pseudomonadota</taxon>
        <taxon>Gammaproteobacteria</taxon>
        <taxon>Pseudomonadales</taxon>
        <taxon>Pseudomonadaceae</taxon>
        <taxon>Stutzerimonas</taxon>
    </lineage>
</organism>
<dbReference type="PROSITE" id="PS00933">
    <property type="entry name" value="FGGY_KINASES_1"/>
    <property type="match status" value="1"/>
</dbReference>
<dbReference type="PROSITE" id="PS00445">
    <property type="entry name" value="FGGY_KINASES_2"/>
    <property type="match status" value="1"/>
</dbReference>
<evidence type="ECO:0000256" key="5">
    <source>
        <dbReference type="ARBA" id="ARBA00022777"/>
    </source>
</evidence>
<dbReference type="InterPro" id="IPR018485">
    <property type="entry name" value="FGGY_C"/>
</dbReference>
<evidence type="ECO:0000313" key="14">
    <source>
        <dbReference type="Proteomes" id="UP000032487"/>
    </source>
</evidence>
<dbReference type="GO" id="GO:0005829">
    <property type="term" value="C:cytosol"/>
    <property type="evidence" value="ECO:0007669"/>
    <property type="project" value="TreeGrafter"/>
</dbReference>
<dbReference type="InterPro" id="IPR005999">
    <property type="entry name" value="Glycerol_kin"/>
</dbReference>
<dbReference type="InterPro" id="IPR018483">
    <property type="entry name" value="Carb_kinase_FGGY_CS"/>
</dbReference>
<feature type="binding site" evidence="9">
    <location>
        <position position="88"/>
    </location>
    <ligand>
        <name>glycerol</name>
        <dbReference type="ChEBI" id="CHEBI:17754"/>
    </ligand>
</feature>
<dbReference type="PIRSF" id="PIRSF000538">
    <property type="entry name" value="GlpK"/>
    <property type="match status" value="1"/>
</dbReference>
<keyword evidence="5 9" id="KW-0418">Kinase</keyword>
<accession>A0A0D9ALZ3</accession>
<comment type="pathway">
    <text evidence="1 9">Polyol metabolism; glycerol degradation via glycerol kinase pathway; sn-glycerol 3-phosphate from glycerol: step 1/1.</text>
</comment>
<feature type="binding site" evidence="9">
    <location>
        <position position="17"/>
    </location>
    <ligand>
        <name>ADP</name>
        <dbReference type="ChEBI" id="CHEBI:456216"/>
    </ligand>
</feature>
<name>A0A0D9ALZ3_STUST</name>
<evidence type="ECO:0000256" key="7">
    <source>
        <dbReference type="ARBA" id="ARBA00022840"/>
    </source>
</evidence>
<feature type="binding site" evidence="9">
    <location>
        <position position="139"/>
    </location>
    <ligand>
        <name>sn-glycerol 3-phosphate</name>
        <dbReference type="ChEBI" id="CHEBI:57597"/>
    </ligand>
</feature>
<feature type="binding site" evidence="9">
    <location>
        <position position="88"/>
    </location>
    <ligand>
        <name>sn-glycerol 3-phosphate</name>
        <dbReference type="ChEBI" id="CHEBI:57597"/>
    </ligand>
</feature>
<comment type="catalytic activity">
    <reaction evidence="8 9">
        <text>glycerol + ATP = sn-glycerol 3-phosphate + ADP + H(+)</text>
        <dbReference type="Rhea" id="RHEA:21644"/>
        <dbReference type="ChEBI" id="CHEBI:15378"/>
        <dbReference type="ChEBI" id="CHEBI:17754"/>
        <dbReference type="ChEBI" id="CHEBI:30616"/>
        <dbReference type="ChEBI" id="CHEBI:57597"/>
        <dbReference type="ChEBI" id="CHEBI:456216"/>
        <dbReference type="EC" id="2.7.1.30"/>
    </reaction>
</comment>
<dbReference type="PATRIC" id="fig|316.101.peg.3782"/>
<feature type="binding site" evidence="9">
    <location>
        <position position="18"/>
    </location>
    <ligand>
        <name>ATP</name>
        <dbReference type="ChEBI" id="CHEBI:30616"/>
    </ligand>
</feature>
<evidence type="ECO:0000313" key="13">
    <source>
        <dbReference type="EMBL" id="KJH80406.1"/>
    </source>
</evidence>
<dbReference type="InterPro" id="IPR043129">
    <property type="entry name" value="ATPase_NBD"/>
</dbReference>
<evidence type="ECO:0000256" key="6">
    <source>
        <dbReference type="ARBA" id="ARBA00022798"/>
    </source>
</evidence>
<dbReference type="AlphaFoldDB" id="A0A0D9ALZ3"/>
<feature type="binding site" evidence="9">
    <location>
        <position position="314"/>
    </location>
    <ligand>
        <name>ATP</name>
        <dbReference type="ChEBI" id="CHEBI:30616"/>
    </ligand>
</feature>
<feature type="binding site" evidence="9">
    <location>
        <position position="249"/>
    </location>
    <ligand>
        <name>glycerol</name>
        <dbReference type="ChEBI" id="CHEBI:17754"/>
    </ligand>
</feature>
<evidence type="ECO:0000256" key="4">
    <source>
        <dbReference type="ARBA" id="ARBA00022741"/>
    </source>
</evidence>
<dbReference type="FunFam" id="3.30.420.40:FF:000008">
    <property type="entry name" value="Glycerol kinase"/>
    <property type="match status" value="1"/>
</dbReference>
<feature type="binding site" evidence="9">
    <location>
        <position position="415"/>
    </location>
    <ligand>
        <name>ATP</name>
        <dbReference type="ChEBI" id="CHEBI:30616"/>
    </ligand>
</feature>
<feature type="binding site" evidence="9">
    <location>
        <position position="419"/>
    </location>
    <ligand>
        <name>ADP</name>
        <dbReference type="ChEBI" id="CHEBI:456216"/>
    </ligand>
</feature>
<feature type="binding site" evidence="9">
    <location>
        <position position="271"/>
    </location>
    <ligand>
        <name>ATP</name>
        <dbReference type="ChEBI" id="CHEBI:30616"/>
    </ligand>
</feature>
<gene>
    <name evidence="9 13" type="primary">glpK</name>
    <name evidence="13" type="ORF">UF78_15095</name>
</gene>
<dbReference type="Gene3D" id="3.30.420.40">
    <property type="match status" value="2"/>
</dbReference>
<dbReference type="GO" id="GO:0005524">
    <property type="term" value="F:ATP binding"/>
    <property type="evidence" value="ECO:0007669"/>
    <property type="project" value="UniProtKB-UniRule"/>
</dbReference>
<dbReference type="EC" id="2.7.1.30" evidence="9"/>
<proteinExistence type="inferred from homology"/>
<evidence type="ECO:0000256" key="3">
    <source>
        <dbReference type="ARBA" id="ARBA00022679"/>
    </source>
</evidence>
<evidence type="ECO:0000256" key="8">
    <source>
        <dbReference type="ARBA" id="ARBA00052101"/>
    </source>
</evidence>
<keyword evidence="6 9" id="KW-0319">Glycerol metabolism</keyword>
<dbReference type="Pfam" id="PF02782">
    <property type="entry name" value="FGGY_C"/>
    <property type="match status" value="1"/>
</dbReference>
<comment type="function">
    <text evidence="9">Key enzyme in the regulation of glycerol uptake and metabolism. Catalyzes the phosphorylation of glycerol to yield sn-glycerol 3-phosphate.</text>
</comment>
<dbReference type="UniPathway" id="UPA00618">
    <property type="reaction ID" value="UER00672"/>
</dbReference>
<evidence type="ECO:0000256" key="1">
    <source>
        <dbReference type="ARBA" id="ARBA00005190"/>
    </source>
</evidence>
<evidence type="ECO:0000259" key="11">
    <source>
        <dbReference type="Pfam" id="PF00370"/>
    </source>
</evidence>
<dbReference type="InterPro" id="IPR018484">
    <property type="entry name" value="FGGY_N"/>
</dbReference>
<feature type="binding site" evidence="9">
    <location>
        <position position="17"/>
    </location>
    <ligand>
        <name>sn-glycerol 3-phosphate</name>
        <dbReference type="ChEBI" id="CHEBI:57597"/>
    </ligand>
</feature>
<comment type="activity regulation">
    <text evidence="9">Inhibited by fructose 1,6-bisphosphate (FBP).</text>
</comment>
<feature type="binding site" evidence="9">
    <location>
        <position position="271"/>
    </location>
    <ligand>
        <name>ADP</name>
        <dbReference type="ChEBI" id="CHEBI:456216"/>
    </ligand>
</feature>
<dbReference type="EMBL" id="JYHV01000029">
    <property type="protein sequence ID" value="KJH80406.1"/>
    <property type="molecule type" value="Genomic_DNA"/>
</dbReference>
<keyword evidence="3 9" id="KW-0808">Transferase</keyword>
<feature type="binding site" evidence="9">
    <location>
        <position position="87"/>
    </location>
    <ligand>
        <name>glycerol</name>
        <dbReference type="ChEBI" id="CHEBI:17754"/>
    </ligand>
</feature>
<dbReference type="NCBIfam" id="TIGR01311">
    <property type="entry name" value="glycerol_kin"/>
    <property type="match status" value="1"/>
</dbReference>
<dbReference type="Pfam" id="PF00370">
    <property type="entry name" value="FGGY_N"/>
    <property type="match status" value="1"/>
</dbReference>
<feature type="binding site" evidence="9">
    <location>
        <position position="250"/>
    </location>
    <ligand>
        <name>glycerol</name>
        <dbReference type="ChEBI" id="CHEBI:17754"/>
    </ligand>
</feature>
<dbReference type="GO" id="GO:0004370">
    <property type="term" value="F:glycerol kinase activity"/>
    <property type="evidence" value="ECO:0007669"/>
    <property type="project" value="UniProtKB-UniRule"/>
</dbReference>
<evidence type="ECO:0000259" key="12">
    <source>
        <dbReference type="Pfam" id="PF02782"/>
    </source>
</evidence>
<feature type="binding site" evidence="9">
    <location>
        <position position="318"/>
    </location>
    <ligand>
        <name>ATP</name>
        <dbReference type="ChEBI" id="CHEBI:30616"/>
    </ligand>
</feature>
<feature type="binding site" evidence="9">
    <location>
        <position position="17"/>
    </location>
    <ligand>
        <name>ATP</name>
        <dbReference type="ChEBI" id="CHEBI:30616"/>
    </ligand>
</feature>
<reference evidence="13 14" key="1">
    <citation type="submission" date="2015-02" db="EMBL/GenBank/DDBJ databases">
        <title>Draft genome sequence of Pseudomonas stutzeri NT0128 isolated from wheat (Triticum turgidum) rhizosphere.</title>
        <authorList>
            <person name="Tovi N."/>
            <person name="Frenk S."/>
            <person name="Hadar Y."/>
            <person name="Minz D."/>
        </authorList>
    </citation>
    <scope>NUCLEOTIDE SEQUENCE [LARGE SCALE GENOMIC DNA]</scope>
    <source>
        <strain evidence="13 14">NT0128</strain>
    </source>
</reference>
<feature type="binding site" evidence="9">
    <location>
        <position position="19"/>
    </location>
    <ligand>
        <name>ATP</name>
        <dbReference type="ChEBI" id="CHEBI:30616"/>
    </ligand>
</feature>
<comment type="similarity">
    <text evidence="2 9 10">Belongs to the FGGY kinase family.</text>
</comment>
<keyword evidence="4 9" id="KW-0547">Nucleotide-binding</keyword>
<dbReference type="InterPro" id="IPR000577">
    <property type="entry name" value="Carb_kinase_FGGY"/>
</dbReference>
<protein>
    <recommendedName>
        <fullName evidence="9">Glycerol kinase</fullName>
        <ecNumber evidence="9">2.7.1.30</ecNumber>
    </recommendedName>
    <alternativeName>
        <fullName evidence="9">ATP:glycerol 3-phosphotransferase</fullName>
    </alternativeName>
    <alternativeName>
        <fullName evidence="9">Glycerokinase</fullName>
        <shortName evidence="9">GK</shortName>
    </alternativeName>
</protein>
<feature type="domain" description="Carbohydrate kinase FGGY N-terminal" evidence="11">
    <location>
        <begin position="10"/>
        <end position="256"/>
    </location>
</feature>
<sequence length="503" mass="55763">MSTQNNKQFIVALDQGTTSSRAIVLDRNANVVTIAQREFAQIYPQPSWVEHDPMEIWATQSGVFVEALAQAGITNEQVAAIGITNQRETAIVWDKSTGRPIYNAIVWQSRQSTPICDQLKRDGMEEHIRNTTGLVIDPYFSGTKIKWILDHVEGSRERARRGELLFGTVDCWLIWKMTQGKAHVTDYTNASRTMLFDIHKLEWDPVMLEALDIPREMLPEVRSSSEVYGHAYLGSGQSTGIPIAGIAGDQQAALFGQMCVEPGQAKNTYGTGCFLLMNTGTKAVQSKHGLLTTIACGPKGEVNYALEGAIFNGGSTVQWLRDELKVINDSLDSEYFATKVQDSNGVYLVPAFTGLGAPYWDPRARGALFGLTRGVKVDHIIRAALESIAYQTRDVLDAMQQDAGERLRSLRVDGGAVANNFLMQFQADLLGTHVERPQMKETTALGAAYLAGLATGFWSSLDELRSKATIERIFEPACDDEKREALYKGWKKAVGRTRDWEEE</sequence>
<dbReference type="RefSeq" id="WP_045163033.1">
    <property type="nucleotide sequence ID" value="NZ_JYHV01000029.1"/>
</dbReference>
<dbReference type="OrthoDB" id="9805576at2"/>
<dbReference type="GO" id="GO:0006072">
    <property type="term" value="P:glycerol-3-phosphate metabolic process"/>
    <property type="evidence" value="ECO:0007669"/>
    <property type="project" value="InterPro"/>
</dbReference>
<dbReference type="HAMAP" id="MF_00186">
    <property type="entry name" value="Glycerol_kin"/>
    <property type="match status" value="1"/>
</dbReference>
<feature type="binding site" evidence="9">
    <location>
        <position position="415"/>
    </location>
    <ligand>
        <name>ADP</name>
        <dbReference type="ChEBI" id="CHEBI:456216"/>
    </ligand>
</feature>
<dbReference type="PANTHER" id="PTHR10196:SF69">
    <property type="entry name" value="GLYCEROL KINASE"/>
    <property type="match status" value="1"/>
</dbReference>
<dbReference type="Proteomes" id="UP000032487">
    <property type="component" value="Unassembled WGS sequence"/>
</dbReference>
<feature type="binding site" evidence="9">
    <location>
        <position position="314"/>
    </location>
    <ligand>
        <name>ADP</name>
        <dbReference type="ChEBI" id="CHEBI:456216"/>
    </ligand>
</feature>
<feature type="binding site" evidence="9">
    <location>
        <position position="139"/>
    </location>
    <ligand>
        <name>glycerol</name>
        <dbReference type="ChEBI" id="CHEBI:17754"/>
    </ligand>
</feature>
<evidence type="ECO:0000256" key="2">
    <source>
        <dbReference type="ARBA" id="ARBA00009156"/>
    </source>
</evidence>
<feature type="binding site" evidence="9">
    <location>
        <position position="249"/>
    </location>
    <ligand>
        <name>sn-glycerol 3-phosphate</name>
        <dbReference type="ChEBI" id="CHEBI:57597"/>
    </ligand>
</feature>
<keyword evidence="7 9" id="KW-0067">ATP-binding</keyword>
<feature type="domain" description="Carbohydrate kinase FGGY C-terminal" evidence="12">
    <location>
        <begin position="266"/>
        <end position="454"/>
    </location>
</feature>
<dbReference type="FunFam" id="3.30.420.40:FF:000007">
    <property type="entry name" value="Glycerol kinase"/>
    <property type="match status" value="1"/>
</dbReference>
<dbReference type="CDD" id="cd07786">
    <property type="entry name" value="FGGY_EcGK_like"/>
    <property type="match status" value="1"/>
</dbReference>
<dbReference type="GO" id="GO:0019563">
    <property type="term" value="P:glycerol catabolic process"/>
    <property type="evidence" value="ECO:0007669"/>
    <property type="project" value="UniProtKB-UniRule"/>
</dbReference>
<feature type="binding site" evidence="9">
    <location>
        <position position="21"/>
    </location>
    <ligand>
        <name>ADP</name>
        <dbReference type="ChEBI" id="CHEBI:456216"/>
    </ligand>
</feature>
<dbReference type="PANTHER" id="PTHR10196">
    <property type="entry name" value="SUGAR KINASE"/>
    <property type="match status" value="1"/>
</dbReference>
<comment type="caution">
    <text evidence="13">The sequence shown here is derived from an EMBL/GenBank/DDBJ whole genome shotgun (WGS) entry which is preliminary data.</text>
</comment>
<dbReference type="SUPFAM" id="SSF53067">
    <property type="entry name" value="Actin-like ATPase domain"/>
    <property type="match status" value="2"/>
</dbReference>
<evidence type="ECO:0000256" key="9">
    <source>
        <dbReference type="HAMAP-Rule" id="MF_00186"/>
    </source>
</evidence>
<evidence type="ECO:0000256" key="10">
    <source>
        <dbReference type="RuleBase" id="RU003733"/>
    </source>
</evidence>